<dbReference type="Proteomes" id="UP001275315">
    <property type="component" value="Unassembled WGS sequence"/>
</dbReference>
<proteinExistence type="predicted"/>
<dbReference type="RefSeq" id="WP_320379886.1">
    <property type="nucleotide sequence ID" value="NZ_JAWDIQ010000002.1"/>
</dbReference>
<protein>
    <submittedName>
        <fullName evidence="1">DUF2877 domain-containing protein</fullName>
    </submittedName>
</protein>
<accession>A0ABU5CRS3</accession>
<name>A0ABU5CRS3_9BACI</name>
<evidence type="ECO:0000313" key="1">
    <source>
        <dbReference type="EMBL" id="MDY0409067.1"/>
    </source>
</evidence>
<sequence>MNKMNKTIYIEEYAHNIPLLLSNNDTGFIHSVFNNGLNIKMGNRLLFIGTTKNGKLPFGAHLAKDKYYDLLVEKNSQFPVKWINEQQTLIFNDGELIVSFEKANVYDCTMHERGRISEMCTRLETVLATLLNDDDTKTGLDLSIESFVLNYLQANRLEMNETANQLEKLAETLFAKDKMKSEAALRYVLGRGKGLTPSGDDHVVGLLAVHAASHAFTSTFPKTVLSLVENESITTDVAKEYLYYAVHGQFSRTVTQVMHDLIHDEAQLETSLERLLEVGHSSGVDTIFGILLGLLAWRRKQVCQKK</sequence>
<organism evidence="1 2">
    <name type="scientific">Paracerasibacillus soli</name>
    <dbReference type="NCBI Taxonomy" id="480284"/>
    <lineage>
        <taxon>Bacteria</taxon>
        <taxon>Bacillati</taxon>
        <taxon>Bacillota</taxon>
        <taxon>Bacilli</taxon>
        <taxon>Bacillales</taxon>
        <taxon>Bacillaceae</taxon>
        <taxon>Paracerasibacillus</taxon>
    </lineage>
</organism>
<gene>
    <name evidence="1" type="ORF">RWD45_11455</name>
</gene>
<dbReference type="InterPro" id="IPR021530">
    <property type="entry name" value="AllH-like"/>
</dbReference>
<dbReference type="Pfam" id="PF11392">
    <property type="entry name" value="AllH"/>
    <property type="match status" value="1"/>
</dbReference>
<reference evidence="1 2" key="1">
    <citation type="submission" date="2023-10" db="EMBL/GenBank/DDBJ databases">
        <title>Virgibacillus soli CC-YMP-6 genome.</title>
        <authorList>
            <person name="Miliotis G."/>
            <person name="Sengupta P."/>
            <person name="Hameed A."/>
            <person name="Chuvochina M."/>
            <person name="Mcdonagh F."/>
            <person name="Simpson A.C."/>
            <person name="Singh N.K."/>
            <person name="Rekha P.D."/>
            <person name="Raman K."/>
            <person name="Hugenholtz P."/>
            <person name="Venkateswaran K."/>
        </authorList>
    </citation>
    <scope>NUCLEOTIDE SEQUENCE [LARGE SCALE GENOMIC DNA]</scope>
    <source>
        <strain evidence="1 2">CC-YMP-6</strain>
    </source>
</reference>
<comment type="caution">
    <text evidence="1">The sequence shown here is derived from an EMBL/GenBank/DDBJ whole genome shotgun (WGS) entry which is preliminary data.</text>
</comment>
<evidence type="ECO:0000313" key="2">
    <source>
        <dbReference type="Proteomes" id="UP001275315"/>
    </source>
</evidence>
<dbReference type="EMBL" id="JAWDIQ010000002">
    <property type="protein sequence ID" value="MDY0409067.1"/>
    <property type="molecule type" value="Genomic_DNA"/>
</dbReference>
<keyword evidence="2" id="KW-1185">Reference proteome</keyword>